<dbReference type="PANTHER" id="PTHR31126">
    <property type="entry name" value="TYROSINE-PROTEIN PHOSPHATASE"/>
    <property type="match status" value="1"/>
</dbReference>
<feature type="domain" description="Tyrosine specific protein phosphatases" evidence="2">
    <location>
        <begin position="166"/>
        <end position="235"/>
    </location>
</feature>
<proteinExistence type="inferred from homology"/>
<dbReference type="AlphaFoldDB" id="A0A3C1KQB2"/>
<dbReference type="STRING" id="1121937.GCA_000423125_01060"/>
<dbReference type="InterPro" id="IPR029021">
    <property type="entry name" value="Prot-tyrosine_phosphatase-like"/>
</dbReference>
<dbReference type="SUPFAM" id="SSF52799">
    <property type="entry name" value="(Phosphotyrosine protein) phosphatases II"/>
    <property type="match status" value="1"/>
</dbReference>
<comment type="caution">
    <text evidence="3">The sequence shown here is derived from an EMBL/GenBank/DDBJ whole genome shotgun (WGS) entry which is preliminary data.</text>
</comment>
<evidence type="ECO:0000313" key="4">
    <source>
        <dbReference type="Proteomes" id="UP000259273"/>
    </source>
</evidence>
<dbReference type="InterPro" id="IPR026893">
    <property type="entry name" value="Tyr/Ser_Pase_IphP-type"/>
</dbReference>
<dbReference type="PANTHER" id="PTHR31126:SF1">
    <property type="entry name" value="TYROSINE SPECIFIC PROTEIN PHOSPHATASES DOMAIN-CONTAINING PROTEIN"/>
    <property type="match status" value="1"/>
</dbReference>
<dbReference type="Pfam" id="PF13350">
    <property type="entry name" value="Y_phosphatase3"/>
    <property type="match status" value="1"/>
</dbReference>
<dbReference type="InterPro" id="IPR000387">
    <property type="entry name" value="Tyr_Pase_dom"/>
</dbReference>
<dbReference type="EMBL" id="DMND01000190">
    <property type="protein sequence ID" value="HAN28855.1"/>
    <property type="molecule type" value="Genomic_DNA"/>
</dbReference>
<sequence>MSRTFWYKILLAAFLITLAVIQFIPPAPVQLPVELPAAEREDARLLAFEGIHNFRDMGGYTTEDGHSVAWGRLYRSGHLANASRSDLQQLQRLQLDTLIDFRSRAEREDEPSRLPEDTTFTQLSIPILDSGNDALIHDLRARIDSDDLAGFNADDFMLQANRQFADEFTPQYRSFMQAVLAAEGRPLAWHCTAGKDRTGFAAAILLRILGVPKEQIMADYLASREPSLEARSQDLMLLRVFKGEAAASTVETMLGVDARWLQAGFDEIDARWGSFDAYVRDGLQLTSNDIQNLRRHLLAGA</sequence>
<reference evidence="3 4" key="1">
    <citation type="journal article" date="2018" name="Nat. Biotechnol.">
        <title>A standardized bacterial taxonomy based on genome phylogeny substantially revises the tree of life.</title>
        <authorList>
            <person name="Parks D.H."/>
            <person name="Chuvochina M."/>
            <person name="Waite D.W."/>
            <person name="Rinke C."/>
            <person name="Skarshewski A."/>
            <person name="Chaumeil P.A."/>
            <person name="Hugenholtz P."/>
        </authorList>
    </citation>
    <scope>NUCLEOTIDE SEQUENCE [LARGE SCALE GENOMIC DNA]</scope>
    <source>
        <strain evidence="3">UBA9158</strain>
    </source>
</reference>
<dbReference type="GO" id="GO:0004721">
    <property type="term" value="F:phosphoprotein phosphatase activity"/>
    <property type="evidence" value="ECO:0007669"/>
    <property type="project" value="InterPro"/>
</dbReference>
<dbReference type="PROSITE" id="PS50056">
    <property type="entry name" value="TYR_PHOSPHATASE_2"/>
    <property type="match status" value="1"/>
</dbReference>
<comment type="similarity">
    <text evidence="1">Belongs to the protein-tyrosine phosphatase family.</text>
</comment>
<dbReference type="Proteomes" id="UP000259273">
    <property type="component" value="Unassembled WGS sequence"/>
</dbReference>
<accession>A0A3C1KQB2</accession>
<name>A0A3C1KQB2_9GAMM</name>
<evidence type="ECO:0000313" key="3">
    <source>
        <dbReference type="EMBL" id="HAN28855.1"/>
    </source>
</evidence>
<feature type="non-terminal residue" evidence="3">
    <location>
        <position position="301"/>
    </location>
</feature>
<evidence type="ECO:0000259" key="2">
    <source>
        <dbReference type="PROSITE" id="PS50056"/>
    </source>
</evidence>
<gene>
    <name evidence="3" type="ORF">DCP75_14245</name>
</gene>
<organism evidence="3 4">
    <name type="scientific">Haliea salexigens</name>
    <dbReference type="NCBI Taxonomy" id="287487"/>
    <lineage>
        <taxon>Bacteria</taxon>
        <taxon>Pseudomonadati</taxon>
        <taxon>Pseudomonadota</taxon>
        <taxon>Gammaproteobacteria</taxon>
        <taxon>Cellvibrionales</taxon>
        <taxon>Halieaceae</taxon>
        <taxon>Haliea</taxon>
    </lineage>
</organism>
<evidence type="ECO:0000256" key="1">
    <source>
        <dbReference type="ARBA" id="ARBA00009580"/>
    </source>
</evidence>
<protein>
    <recommendedName>
        <fullName evidence="2">Tyrosine specific protein phosphatases domain-containing protein</fullName>
    </recommendedName>
</protein>
<dbReference type="Gene3D" id="3.90.190.10">
    <property type="entry name" value="Protein tyrosine phosphatase superfamily"/>
    <property type="match status" value="1"/>
</dbReference>